<proteinExistence type="predicted"/>
<protein>
    <submittedName>
        <fullName evidence="5">Uncharacterized protein</fullName>
    </submittedName>
</protein>
<evidence type="ECO:0000313" key="6">
    <source>
        <dbReference type="Proteomes" id="UP000234145"/>
    </source>
</evidence>
<dbReference type="Pfam" id="PF13181">
    <property type="entry name" value="TPR_8"/>
    <property type="match status" value="1"/>
</dbReference>
<comment type="caution">
    <text evidence="5">The sequence shown here is derived from an EMBL/GenBank/DDBJ whole genome shotgun (WGS) entry which is preliminary data.</text>
</comment>
<dbReference type="AlphaFoldDB" id="A0A2H9PAB6"/>
<feature type="repeat" description="TPR" evidence="3">
    <location>
        <begin position="148"/>
        <end position="181"/>
    </location>
</feature>
<dbReference type="PROSITE" id="PS50005">
    <property type="entry name" value="TPR"/>
    <property type="match status" value="4"/>
</dbReference>
<feature type="repeat" description="TPR" evidence="3">
    <location>
        <begin position="97"/>
        <end position="130"/>
    </location>
</feature>
<dbReference type="Proteomes" id="UP000234145">
    <property type="component" value="Unassembled WGS sequence"/>
</dbReference>
<dbReference type="Gene3D" id="1.25.40.10">
    <property type="entry name" value="Tetratricopeptide repeat domain"/>
    <property type="match status" value="3"/>
</dbReference>
<accession>A0A2H9PAB6</accession>
<organism evidence="5 6">
    <name type="scientific">Candidatus Desantisbacteria bacterium CG_4_10_14_0_8_um_filter_39_17</name>
    <dbReference type="NCBI Taxonomy" id="1974542"/>
    <lineage>
        <taxon>Bacteria</taxon>
        <taxon>Candidatus Desantisiibacteriota</taxon>
    </lineage>
</organism>
<evidence type="ECO:0000313" key="5">
    <source>
        <dbReference type="EMBL" id="PIZ15375.1"/>
    </source>
</evidence>
<gene>
    <name evidence="5" type="ORF">COY51_05360</name>
</gene>
<feature type="repeat" description="TPR" evidence="3">
    <location>
        <begin position="205"/>
        <end position="238"/>
    </location>
</feature>
<evidence type="ECO:0000256" key="1">
    <source>
        <dbReference type="ARBA" id="ARBA00022737"/>
    </source>
</evidence>
<evidence type="ECO:0000256" key="4">
    <source>
        <dbReference type="SAM" id="SignalP"/>
    </source>
</evidence>
<dbReference type="Pfam" id="PF13414">
    <property type="entry name" value="TPR_11"/>
    <property type="match status" value="1"/>
</dbReference>
<evidence type="ECO:0000256" key="3">
    <source>
        <dbReference type="PROSITE-ProRule" id="PRU00339"/>
    </source>
</evidence>
<dbReference type="InterPro" id="IPR019734">
    <property type="entry name" value="TPR_rpt"/>
</dbReference>
<dbReference type="SUPFAM" id="SSF48452">
    <property type="entry name" value="TPR-like"/>
    <property type="match status" value="2"/>
</dbReference>
<name>A0A2H9PAB6_9BACT</name>
<keyword evidence="1" id="KW-0677">Repeat</keyword>
<feature type="chain" id="PRO_5014127680" evidence="4">
    <location>
        <begin position="22"/>
        <end position="298"/>
    </location>
</feature>
<feature type="repeat" description="TPR" evidence="3">
    <location>
        <begin position="63"/>
        <end position="96"/>
    </location>
</feature>
<dbReference type="Pfam" id="PF00515">
    <property type="entry name" value="TPR_1"/>
    <property type="match status" value="2"/>
</dbReference>
<reference evidence="6" key="1">
    <citation type="submission" date="2017-09" db="EMBL/GenBank/DDBJ databases">
        <title>Depth-based differentiation of microbial function through sediment-hosted aquifers and enrichment of novel symbionts in the deep terrestrial subsurface.</title>
        <authorList>
            <person name="Probst A.J."/>
            <person name="Ladd B."/>
            <person name="Jarett J.K."/>
            <person name="Geller-Mcgrath D.E."/>
            <person name="Sieber C.M.K."/>
            <person name="Emerson J.B."/>
            <person name="Anantharaman K."/>
            <person name="Thomas B.C."/>
            <person name="Malmstrom R."/>
            <person name="Stieglmeier M."/>
            <person name="Klingl A."/>
            <person name="Woyke T."/>
            <person name="Ryan C.M."/>
            <person name="Banfield J.F."/>
        </authorList>
    </citation>
    <scope>NUCLEOTIDE SEQUENCE [LARGE SCALE GENOMIC DNA]</scope>
</reference>
<keyword evidence="2 3" id="KW-0802">TPR repeat</keyword>
<feature type="signal peptide" evidence="4">
    <location>
        <begin position="1"/>
        <end position="21"/>
    </location>
</feature>
<dbReference type="InterPro" id="IPR011990">
    <property type="entry name" value="TPR-like_helical_dom_sf"/>
</dbReference>
<sequence length="298" mass="34143">MIKKVLVTTIVSLIFCVNIYAGETLTAQQKEAQEWVEKAESIDTPELKIEYYTRAIELNPECVNVYVNRGLAYDMLGQHQKAIDDCTKTIQLNPKYLLAYLARSFVYNKLGEYQKAIDDLTKAIKLRSGIKTEVAIELGEVASRIKPALLYYRRGQIYEKLNEHKKAKNDFETAKKLDPKWVKKIKESDDLKESVKKTIDEIKELLKYCDQGDSCFALKQYGEAINYYTKAIEIAPGYAVAYYNRGLAYEIQGFLTTACDDFYQAGILYLQQNNRTQALECIDLMKEADPSSPLIKKL</sequence>
<dbReference type="EMBL" id="PFMS01000091">
    <property type="protein sequence ID" value="PIZ15375.1"/>
    <property type="molecule type" value="Genomic_DNA"/>
</dbReference>
<keyword evidence="4" id="KW-0732">Signal</keyword>
<dbReference type="PANTHER" id="PTHR44858:SF1">
    <property type="entry name" value="UDP-N-ACETYLGLUCOSAMINE--PEPTIDE N-ACETYLGLUCOSAMINYLTRANSFERASE SPINDLY-RELATED"/>
    <property type="match status" value="1"/>
</dbReference>
<dbReference type="InterPro" id="IPR050498">
    <property type="entry name" value="Ycf3"/>
</dbReference>
<evidence type="ECO:0000256" key="2">
    <source>
        <dbReference type="ARBA" id="ARBA00022803"/>
    </source>
</evidence>
<dbReference type="PANTHER" id="PTHR44858">
    <property type="entry name" value="TETRATRICOPEPTIDE REPEAT PROTEIN 6"/>
    <property type="match status" value="1"/>
</dbReference>
<dbReference type="SMART" id="SM00028">
    <property type="entry name" value="TPR"/>
    <property type="match status" value="5"/>
</dbReference>
<feature type="non-terminal residue" evidence="5">
    <location>
        <position position="298"/>
    </location>
</feature>